<dbReference type="Gramene" id="TRITD4Bv1G145710.9">
    <property type="protein sequence ID" value="TRITD4Bv1G145710.9"/>
    <property type="gene ID" value="TRITD4Bv1G145710"/>
</dbReference>
<dbReference type="InterPro" id="IPR008971">
    <property type="entry name" value="HSP40/DnaJ_pept-bd"/>
</dbReference>
<dbReference type="SUPFAM" id="SSF46565">
    <property type="entry name" value="Chaperone J-domain"/>
    <property type="match status" value="1"/>
</dbReference>
<dbReference type="FunFam" id="2.10.230.10:FF:000002">
    <property type="entry name" value="Molecular chaperone DnaJ"/>
    <property type="match status" value="1"/>
</dbReference>
<evidence type="ECO:0000259" key="7">
    <source>
        <dbReference type="PROSITE" id="PS50076"/>
    </source>
</evidence>
<dbReference type="SUPFAM" id="SSF49493">
    <property type="entry name" value="HSP40/DnaJ peptide-binding domain"/>
    <property type="match status" value="1"/>
</dbReference>
<evidence type="ECO:0000313" key="10">
    <source>
        <dbReference type="Proteomes" id="UP000324705"/>
    </source>
</evidence>
<gene>
    <name evidence="9" type="ORF">TRITD_4Bv1G145710</name>
</gene>
<organism evidence="9 10">
    <name type="scientific">Triticum turgidum subsp. durum</name>
    <name type="common">Durum wheat</name>
    <name type="synonym">Triticum durum</name>
    <dbReference type="NCBI Taxonomy" id="4567"/>
    <lineage>
        <taxon>Eukaryota</taxon>
        <taxon>Viridiplantae</taxon>
        <taxon>Streptophyta</taxon>
        <taxon>Embryophyta</taxon>
        <taxon>Tracheophyta</taxon>
        <taxon>Spermatophyta</taxon>
        <taxon>Magnoliopsida</taxon>
        <taxon>Liliopsida</taxon>
        <taxon>Poales</taxon>
        <taxon>Poaceae</taxon>
        <taxon>BOP clade</taxon>
        <taxon>Pooideae</taxon>
        <taxon>Triticodae</taxon>
        <taxon>Triticeae</taxon>
        <taxon>Triticinae</taxon>
        <taxon>Triticum</taxon>
    </lineage>
</organism>
<feature type="zinc finger region" description="CR-type" evidence="6">
    <location>
        <begin position="106"/>
        <end position="188"/>
    </location>
</feature>
<dbReference type="Gene3D" id="2.60.260.20">
    <property type="entry name" value="Urease metallochaperone UreE, N-terminal domain"/>
    <property type="match status" value="1"/>
</dbReference>
<dbReference type="SUPFAM" id="SSF57938">
    <property type="entry name" value="DnaJ/Hsp40 cysteine-rich domain"/>
    <property type="match status" value="1"/>
</dbReference>
<dbReference type="PROSITE" id="PS50076">
    <property type="entry name" value="DNAJ_2"/>
    <property type="match status" value="1"/>
</dbReference>
<dbReference type="Pfam" id="PF00226">
    <property type="entry name" value="DnaJ"/>
    <property type="match status" value="1"/>
</dbReference>
<keyword evidence="10" id="KW-1185">Reference proteome</keyword>
<evidence type="ECO:0000256" key="2">
    <source>
        <dbReference type="ARBA" id="ARBA00022737"/>
    </source>
</evidence>
<keyword evidence="2" id="KW-0677">Repeat</keyword>
<feature type="domain" description="CR-type" evidence="8">
    <location>
        <begin position="106"/>
        <end position="188"/>
    </location>
</feature>
<dbReference type="InterPro" id="IPR036410">
    <property type="entry name" value="HSP_DnaJ_Cys-rich_dom_sf"/>
</dbReference>
<evidence type="ECO:0000256" key="4">
    <source>
        <dbReference type="ARBA" id="ARBA00022833"/>
    </source>
</evidence>
<keyword evidence="4 6" id="KW-0862">Zinc</keyword>
<evidence type="ECO:0000259" key="8">
    <source>
        <dbReference type="PROSITE" id="PS51188"/>
    </source>
</evidence>
<dbReference type="GO" id="GO:0005783">
    <property type="term" value="C:endoplasmic reticulum"/>
    <property type="evidence" value="ECO:0007669"/>
    <property type="project" value="UniProtKB-ARBA"/>
</dbReference>
<dbReference type="PANTHER" id="PTHR43096">
    <property type="entry name" value="DNAJ HOMOLOG 1, MITOCHONDRIAL-RELATED"/>
    <property type="match status" value="1"/>
</dbReference>
<feature type="domain" description="J" evidence="7">
    <location>
        <begin position="1"/>
        <end position="34"/>
    </location>
</feature>
<keyword evidence="3 6" id="KW-0863">Zinc-finger</keyword>
<dbReference type="GO" id="GO:0008270">
    <property type="term" value="F:zinc ion binding"/>
    <property type="evidence" value="ECO:0007669"/>
    <property type="project" value="UniProtKB-KW"/>
</dbReference>
<dbReference type="AlphaFoldDB" id="A0A9R0TBV5"/>
<dbReference type="InterPro" id="IPR001305">
    <property type="entry name" value="HSP_DnaJ_Cys-rich_dom"/>
</dbReference>
<dbReference type="PROSITE" id="PS00636">
    <property type="entry name" value="DNAJ_1"/>
    <property type="match status" value="1"/>
</dbReference>
<dbReference type="Gene3D" id="2.10.230.10">
    <property type="entry name" value="Heat shock protein DnaJ, cysteine-rich domain"/>
    <property type="match status" value="1"/>
</dbReference>
<dbReference type="Gene3D" id="1.10.287.110">
    <property type="entry name" value="DnaJ domain"/>
    <property type="match status" value="1"/>
</dbReference>
<dbReference type="GO" id="GO:0009535">
    <property type="term" value="C:chloroplast thylakoid membrane"/>
    <property type="evidence" value="ECO:0007669"/>
    <property type="project" value="TreeGrafter"/>
</dbReference>
<dbReference type="GO" id="GO:0051082">
    <property type="term" value="F:unfolded protein binding"/>
    <property type="evidence" value="ECO:0007669"/>
    <property type="project" value="InterPro"/>
</dbReference>
<dbReference type="EMBL" id="LT934118">
    <property type="protein sequence ID" value="VAI08223.1"/>
    <property type="molecule type" value="Genomic_DNA"/>
</dbReference>
<dbReference type="Proteomes" id="UP000324705">
    <property type="component" value="Chromosome 4B"/>
</dbReference>
<dbReference type="InterPro" id="IPR001623">
    <property type="entry name" value="DnaJ_domain"/>
</dbReference>
<evidence type="ECO:0008006" key="11">
    <source>
        <dbReference type="Google" id="ProtNLM"/>
    </source>
</evidence>
<accession>A0A9R0TBV5</accession>
<dbReference type="GO" id="GO:0031072">
    <property type="term" value="F:heat shock protein binding"/>
    <property type="evidence" value="ECO:0007669"/>
    <property type="project" value="InterPro"/>
</dbReference>
<evidence type="ECO:0000256" key="3">
    <source>
        <dbReference type="ARBA" id="ARBA00022771"/>
    </source>
</evidence>
<dbReference type="CDD" id="cd06257">
    <property type="entry name" value="DnaJ"/>
    <property type="match status" value="1"/>
</dbReference>
<dbReference type="PROSITE" id="PS51188">
    <property type="entry name" value="ZF_CR"/>
    <property type="match status" value="1"/>
</dbReference>
<dbReference type="PRINTS" id="PR00625">
    <property type="entry name" value="JDOMAIN"/>
</dbReference>
<evidence type="ECO:0000256" key="1">
    <source>
        <dbReference type="ARBA" id="ARBA00022723"/>
    </source>
</evidence>
<dbReference type="Pfam" id="PF00684">
    <property type="entry name" value="DnaJ_CXXCXGXG"/>
    <property type="match status" value="1"/>
</dbReference>
<dbReference type="Pfam" id="PF01556">
    <property type="entry name" value="DnaJ_C"/>
    <property type="match status" value="1"/>
</dbReference>
<dbReference type="GO" id="GO:0042026">
    <property type="term" value="P:protein refolding"/>
    <property type="evidence" value="ECO:0007669"/>
    <property type="project" value="TreeGrafter"/>
</dbReference>
<name>A0A9R0TBV5_TRITD</name>
<dbReference type="InterPro" id="IPR002939">
    <property type="entry name" value="DnaJ_C"/>
</dbReference>
<dbReference type="InterPro" id="IPR018253">
    <property type="entry name" value="DnaJ_domain_CS"/>
</dbReference>
<dbReference type="PANTHER" id="PTHR43096:SF26">
    <property type="entry name" value="CR-TYPE DOMAIN-CONTAINING PROTEIN"/>
    <property type="match status" value="1"/>
</dbReference>
<keyword evidence="5" id="KW-0143">Chaperone</keyword>
<dbReference type="CDD" id="cd10719">
    <property type="entry name" value="DnaJ_zf"/>
    <property type="match status" value="1"/>
</dbReference>
<evidence type="ECO:0000256" key="5">
    <source>
        <dbReference type="ARBA" id="ARBA00023186"/>
    </source>
</evidence>
<proteinExistence type="predicted"/>
<protein>
    <recommendedName>
        <fullName evidence="11">Molecular chaperone DnaJ</fullName>
    </recommendedName>
</protein>
<reference evidence="9 10" key="1">
    <citation type="submission" date="2017-09" db="EMBL/GenBank/DDBJ databases">
        <authorList>
            <consortium name="International Durum Wheat Genome Sequencing Consortium (IDWGSC)"/>
            <person name="Milanesi L."/>
        </authorList>
    </citation>
    <scope>NUCLEOTIDE SEQUENCE [LARGE SCALE GENOMIC DNA]</scope>
    <source>
        <strain evidence="10">cv. Svevo</strain>
    </source>
</reference>
<evidence type="ECO:0000313" key="9">
    <source>
        <dbReference type="EMBL" id="VAI08223.1"/>
    </source>
</evidence>
<sequence>MNKSPGAEEKFKEISAAYEVLSDKEKRSLYDRFGETGLHADYGGGDFSAHGVDPYELFNAFFGSSNKFFGDSMGQGRFYYSSNVKDNRGLDIRYDLLLPFEESILGGKRVISISRHETCGACHGSGAKSSNSITECAQCRGQGRSMKSQRTPFGIVSQISSCLNCNGSGKIITEHCPSCDGSGKVQVEQSIQVDIPGGIEDGSTIRITGGGSVDKQRQALGN</sequence>
<dbReference type="InterPro" id="IPR036869">
    <property type="entry name" value="J_dom_sf"/>
</dbReference>
<keyword evidence="1 6" id="KW-0479">Metal-binding</keyword>
<evidence type="ECO:0000256" key="6">
    <source>
        <dbReference type="PROSITE-ProRule" id="PRU00546"/>
    </source>
</evidence>